<organism evidence="1 2">
    <name type="scientific">Mongoliibacter ruber</name>
    <dbReference type="NCBI Taxonomy" id="1750599"/>
    <lineage>
        <taxon>Bacteria</taxon>
        <taxon>Pseudomonadati</taxon>
        <taxon>Bacteroidota</taxon>
        <taxon>Cytophagia</taxon>
        <taxon>Cytophagales</taxon>
        <taxon>Cyclobacteriaceae</taxon>
        <taxon>Mongoliibacter</taxon>
    </lineage>
</organism>
<comment type="caution">
    <text evidence="1">The sequence shown here is derived from an EMBL/GenBank/DDBJ whole genome shotgun (WGS) entry which is preliminary data.</text>
</comment>
<dbReference type="Proteomes" id="UP000238157">
    <property type="component" value="Unassembled WGS sequence"/>
</dbReference>
<evidence type="ECO:0000313" key="1">
    <source>
        <dbReference type="EMBL" id="PRY90624.1"/>
    </source>
</evidence>
<gene>
    <name evidence="1" type="ORF">CLW00_101288</name>
</gene>
<name>A0A2T0WVL0_9BACT</name>
<keyword evidence="2" id="KW-1185">Reference proteome</keyword>
<dbReference type="RefSeq" id="WP_106131864.1">
    <property type="nucleotide sequence ID" value="NZ_PVTR01000001.1"/>
</dbReference>
<dbReference type="AlphaFoldDB" id="A0A2T0WVL0"/>
<accession>A0A2T0WVL0</accession>
<evidence type="ECO:0008006" key="3">
    <source>
        <dbReference type="Google" id="ProtNLM"/>
    </source>
</evidence>
<protein>
    <recommendedName>
        <fullName evidence="3">Four helix bundle protein</fullName>
    </recommendedName>
</protein>
<proteinExistence type="predicted"/>
<evidence type="ECO:0000313" key="2">
    <source>
        <dbReference type="Proteomes" id="UP000238157"/>
    </source>
</evidence>
<sequence length="110" mass="12211">MGALAKLKKFAKAREKAYGMTGYLNGARAKAISKILLKADFFSQKSETVQLNAVLQLESEIILLLPHEESRFSKLRADMLELINTAKTKYHEKVSASGGNQHSLFQATAR</sequence>
<reference evidence="1 2" key="1">
    <citation type="submission" date="2018-03" db="EMBL/GenBank/DDBJ databases">
        <title>Genomic Encyclopedia of Archaeal and Bacterial Type Strains, Phase II (KMG-II): from individual species to whole genera.</title>
        <authorList>
            <person name="Goeker M."/>
        </authorList>
    </citation>
    <scope>NUCLEOTIDE SEQUENCE [LARGE SCALE GENOMIC DNA]</scope>
    <source>
        <strain evidence="1 2">DSM 27929</strain>
    </source>
</reference>
<dbReference type="OrthoDB" id="9958414at2"/>
<dbReference type="EMBL" id="PVTR01000001">
    <property type="protein sequence ID" value="PRY90624.1"/>
    <property type="molecule type" value="Genomic_DNA"/>
</dbReference>